<name>A0A0F9X490_9ZZZZ</name>
<accession>A0A0F9X490</accession>
<proteinExistence type="predicted"/>
<sequence length="50" mass="5576">MDVVLGESQNRSGKDAFPESAEIQNIFSVQKIEVFQEDHAPVLMNARATK</sequence>
<dbReference type="AlphaFoldDB" id="A0A0F9X490"/>
<gene>
    <name evidence="1" type="ORF">LCGC14_0194930</name>
</gene>
<comment type="caution">
    <text evidence="1">The sequence shown here is derived from an EMBL/GenBank/DDBJ whole genome shotgun (WGS) entry which is preliminary data.</text>
</comment>
<protein>
    <submittedName>
        <fullName evidence="1">Uncharacterized protein</fullName>
    </submittedName>
</protein>
<dbReference type="EMBL" id="LAZR01000084">
    <property type="protein sequence ID" value="KKN93661.1"/>
    <property type="molecule type" value="Genomic_DNA"/>
</dbReference>
<reference evidence="1" key="1">
    <citation type="journal article" date="2015" name="Nature">
        <title>Complex archaea that bridge the gap between prokaryotes and eukaryotes.</title>
        <authorList>
            <person name="Spang A."/>
            <person name="Saw J.H."/>
            <person name="Jorgensen S.L."/>
            <person name="Zaremba-Niedzwiedzka K."/>
            <person name="Martijn J."/>
            <person name="Lind A.E."/>
            <person name="van Eijk R."/>
            <person name="Schleper C."/>
            <person name="Guy L."/>
            <person name="Ettema T.J."/>
        </authorList>
    </citation>
    <scope>NUCLEOTIDE SEQUENCE</scope>
</reference>
<organism evidence="1">
    <name type="scientific">marine sediment metagenome</name>
    <dbReference type="NCBI Taxonomy" id="412755"/>
    <lineage>
        <taxon>unclassified sequences</taxon>
        <taxon>metagenomes</taxon>
        <taxon>ecological metagenomes</taxon>
    </lineage>
</organism>
<evidence type="ECO:0000313" key="1">
    <source>
        <dbReference type="EMBL" id="KKN93661.1"/>
    </source>
</evidence>